<evidence type="ECO:0000259" key="3">
    <source>
        <dbReference type="PROSITE" id="PS51371"/>
    </source>
</evidence>
<protein>
    <submittedName>
        <fullName evidence="4">CBS domain containing membrane protein</fullName>
    </submittedName>
</protein>
<dbReference type="HOGENOM" id="CLU_117108_0_0_9"/>
<dbReference type="SMART" id="SM00116">
    <property type="entry name" value="CBS"/>
    <property type="match status" value="2"/>
</dbReference>
<dbReference type="PROSITE" id="PS51371">
    <property type="entry name" value="CBS"/>
    <property type="match status" value="1"/>
</dbReference>
<name>A9KQT5_LACP7</name>
<dbReference type="Pfam" id="PF00571">
    <property type="entry name" value="CBS"/>
    <property type="match status" value="2"/>
</dbReference>
<dbReference type="PANTHER" id="PTHR43080:SF26">
    <property type="entry name" value="REGULATORY PROTEIN"/>
    <property type="match status" value="1"/>
</dbReference>
<dbReference type="InterPro" id="IPR051257">
    <property type="entry name" value="Diverse_CBS-Domain"/>
</dbReference>
<evidence type="ECO:0000313" key="4">
    <source>
        <dbReference type="EMBL" id="ABX43414.1"/>
    </source>
</evidence>
<dbReference type="AlphaFoldDB" id="A9KQT5"/>
<keyword evidence="5" id="KW-1185">Reference proteome</keyword>
<proteinExistence type="predicted"/>
<dbReference type="InterPro" id="IPR000644">
    <property type="entry name" value="CBS_dom"/>
</dbReference>
<reference evidence="5" key="1">
    <citation type="submission" date="2007-11" db="EMBL/GenBank/DDBJ databases">
        <title>Complete genome sequence of Clostridium phytofermentans ISDg.</title>
        <authorList>
            <person name="Leschine S.B."/>
            <person name="Warnick T.A."/>
            <person name="Blanchard J.L."/>
            <person name="Schnell D.J."/>
            <person name="Petit E.L."/>
            <person name="LaTouf W.G."/>
            <person name="Copeland A."/>
            <person name="Lucas S."/>
            <person name="Lapidus A."/>
            <person name="Barry K."/>
            <person name="Glavina del Rio T."/>
            <person name="Dalin E."/>
            <person name="Tice H."/>
            <person name="Pitluck S."/>
            <person name="Kiss H."/>
            <person name="Brettin T."/>
            <person name="Bruce D."/>
            <person name="Detter J.C."/>
            <person name="Han C."/>
            <person name="Kuske C."/>
            <person name="Schmutz J."/>
            <person name="Larimer F."/>
            <person name="Land M."/>
            <person name="Hauser L."/>
            <person name="Kyrpides N."/>
            <person name="Kim E.A."/>
            <person name="Richardson P."/>
        </authorList>
    </citation>
    <scope>NUCLEOTIDE SEQUENCE [LARGE SCALE GENOMIC DNA]</scope>
    <source>
        <strain evidence="5">ATCC 700394 / DSM 18823 / ISDg</strain>
    </source>
</reference>
<keyword evidence="1 2" id="KW-0129">CBS domain</keyword>
<accession>A9KQT5</accession>
<dbReference type="KEGG" id="cpy:Cphy_3057"/>
<sequence length="142" mass="16492">MNILFFLTPKIEVAYIFDTFTVRQALETLKKRGFSAIPMIDKNGKYIGTVTEGDLLWYVLEHREDDPENFDKVKIKQIVRRKNHCAVRADKKIEELVDLVKNQNFVPVLDDDDRFIGIVTRRVIMQYCTEAMVPNSKGKAIV</sequence>
<dbReference type="EMBL" id="CP000885">
    <property type="protein sequence ID" value="ABX43414.1"/>
    <property type="molecule type" value="Genomic_DNA"/>
</dbReference>
<dbReference type="eggNOG" id="COG0517">
    <property type="taxonomic scope" value="Bacteria"/>
</dbReference>
<dbReference type="Gene3D" id="3.10.580.10">
    <property type="entry name" value="CBS-domain"/>
    <property type="match status" value="1"/>
</dbReference>
<evidence type="ECO:0000256" key="2">
    <source>
        <dbReference type="PROSITE-ProRule" id="PRU00703"/>
    </source>
</evidence>
<gene>
    <name evidence="4" type="ordered locus">Cphy_3057</name>
</gene>
<dbReference type="OrthoDB" id="384703at2"/>
<dbReference type="Proteomes" id="UP000000370">
    <property type="component" value="Chromosome"/>
</dbReference>
<dbReference type="CDD" id="cd09834">
    <property type="entry name" value="CBS_pair_bac"/>
    <property type="match status" value="1"/>
</dbReference>
<dbReference type="InterPro" id="IPR046342">
    <property type="entry name" value="CBS_dom_sf"/>
</dbReference>
<dbReference type="SUPFAM" id="SSF54631">
    <property type="entry name" value="CBS-domain pair"/>
    <property type="match status" value="1"/>
</dbReference>
<dbReference type="PANTHER" id="PTHR43080">
    <property type="entry name" value="CBS DOMAIN-CONTAINING PROTEIN CBSX3, MITOCHONDRIAL"/>
    <property type="match status" value="1"/>
</dbReference>
<dbReference type="RefSeq" id="WP_012201065.1">
    <property type="nucleotide sequence ID" value="NC_010001.1"/>
</dbReference>
<evidence type="ECO:0000256" key="1">
    <source>
        <dbReference type="ARBA" id="ARBA00023122"/>
    </source>
</evidence>
<organism evidence="4 5">
    <name type="scientific">Lachnoclostridium phytofermentans (strain ATCC 700394 / DSM 18823 / ISDg)</name>
    <name type="common">Clostridium phytofermentans</name>
    <dbReference type="NCBI Taxonomy" id="357809"/>
    <lineage>
        <taxon>Bacteria</taxon>
        <taxon>Bacillati</taxon>
        <taxon>Bacillota</taxon>
        <taxon>Clostridia</taxon>
        <taxon>Lachnospirales</taxon>
        <taxon>Lachnospiraceae</taxon>
    </lineage>
</organism>
<feature type="domain" description="CBS" evidence="3">
    <location>
        <begin position="7"/>
        <end position="68"/>
    </location>
</feature>
<evidence type="ECO:0000313" key="5">
    <source>
        <dbReference type="Proteomes" id="UP000000370"/>
    </source>
</evidence>